<dbReference type="PANTHER" id="PTHR48449:SF1">
    <property type="entry name" value="DUF1985 DOMAIN-CONTAINING PROTEIN"/>
    <property type="match status" value="1"/>
</dbReference>
<evidence type="ECO:0000313" key="2">
    <source>
        <dbReference type="EMBL" id="KAK2650354.1"/>
    </source>
</evidence>
<organism evidence="2 3">
    <name type="scientific">Dipteronia dyeriana</name>
    <dbReference type="NCBI Taxonomy" id="168575"/>
    <lineage>
        <taxon>Eukaryota</taxon>
        <taxon>Viridiplantae</taxon>
        <taxon>Streptophyta</taxon>
        <taxon>Embryophyta</taxon>
        <taxon>Tracheophyta</taxon>
        <taxon>Spermatophyta</taxon>
        <taxon>Magnoliopsida</taxon>
        <taxon>eudicotyledons</taxon>
        <taxon>Gunneridae</taxon>
        <taxon>Pentapetalae</taxon>
        <taxon>rosids</taxon>
        <taxon>malvids</taxon>
        <taxon>Sapindales</taxon>
        <taxon>Sapindaceae</taxon>
        <taxon>Hippocastanoideae</taxon>
        <taxon>Acereae</taxon>
        <taxon>Dipteronia</taxon>
    </lineage>
</organism>
<reference evidence="2" key="1">
    <citation type="journal article" date="2023" name="Plant J.">
        <title>Genome sequences and population genomics provide insights into the demographic history, inbreeding, and mutation load of two 'living fossil' tree species of Dipteronia.</title>
        <authorList>
            <person name="Feng Y."/>
            <person name="Comes H.P."/>
            <person name="Chen J."/>
            <person name="Zhu S."/>
            <person name="Lu R."/>
            <person name="Zhang X."/>
            <person name="Li P."/>
            <person name="Qiu J."/>
            <person name="Olsen K.M."/>
            <person name="Qiu Y."/>
        </authorList>
    </citation>
    <scope>NUCLEOTIDE SEQUENCE</scope>
    <source>
        <strain evidence="2">KIB01</strain>
    </source>
</reference>
<dbReference type="AlphaFoldDB" id="A0AAD9X072"/>
<gene>
    <name evidence="2" type="ORF">Ddye_017843</name>
</gene>
<keyword evidence="1" id="KW-0472">Membrane</keyword>
<keyword evidence="1" id="KW-0812">Transmembrane</keyword>
<keyword evidence="3" id="KW-1185">Reference proteome</keyword>
<keyword evidence="1" id="KW-1133">Transmembrane helix</keyword>
<evidence type="ECO:0000256" key="1">
    <source>
        <dbReference type="SAM" id="Phobius"/>
    </source>
</evidence>
<protein>
    <submittedName>
        <fullName evidence="2">Uncharacterized protein</fullName>
    </submittedName>
</protein>
<comment type="caution">
    <text evidence="2">The sequence shown here is derived from an EMBL/GenBank/DDBJ whole genome shotgun (WGS) entry which is preliminary data.</text>
</comment>
<evidence type="ECO:0000313" key="3">
    <source>
        <dbReference type="Proteomes" id="UP001280121"/>
    </source>
</evidence>
<dbReference type="PANTHER" id="PTHR48449">
    <property type="entry name" value="DUF1985 DOMAIN-CONTAINING PROTEIN"/>
    <property type="match status" value="1"/>
</dbReference>
<dbReference type="EMBL" id="JANJYI010000005">
    <property type="protein sequence ID" value="KAK2650354.1"/>
    <property type="molecule type" value="Genomic_DNA"/>
</dbReference>
<sequence>MQFSSGVVHWLLLHKIHHYGPTDKMRFMLGKYSIQFFRVEFCLITGLKFGVILDMTLYEDVENGIDQTRVEYGQWQEKFNTVKLCLLLMLNCILIGLGERGFIPNWQLCLVDDLDAFSAFLWDSHAYKYSIYGFKRALHSQKKRYNLYGFTYALLVFALEVIPALAM</sequence>
<proteinExistence type="predicted"/>
<name>A0AAD9X072_9ROSI</name>
<dbReference type="Proteomes" id="UP001280121">
    <property type="component" value="Unassembled WGS sequence"/>
</dbReference>
<feature type="transmembrane region" description="Helical" evidence="1">
    <location>
        <begin position="145"/>
        <end position="166"/>
    </location>
</feature>
<accession>A0AAD9X072</accession>